<sequence length="161" mass="16859">MRAVTFAVDANSGVAGFIAPDSHVDILGMAGSGADTRVAPILSDVQVVAVGQMFERQAKKPSQSCWFTSKLYLSLRNGSDHVPVATVDVTALYPRPVKIGATNSGEQTISTLAPPPLPDFNAGPMATTAFGSNTAQTPTPPPLHEIEMWTGSKKDVVAVPK</sequence>
<name>A0A813N1R9_9BILA</name>
<dbReference type="Pfam" id="PF16976">
    <property type="entry name" value="RcpC"/>
    <property type="match status" value="1"/>
</dbReference>
<evidence type="ECO:0000259" key="1">
    <source>
        <dbReference type="Pfam" id="PF16976"/>
    </source>
</evidence>
<dbReference type="AlphaFoldDB" id="A0A813N1R9"/>
<dbReference type="Proteomes" id="UP000663854">
    <property type="component" value="Unassembled WGS sequence"/>
</dbReference>
<dbReference type="InterPro" id="IPR031571">
    <property type="entry name" value="RcpC_dom"/>
</dbReference>
<organism evidence="2 3">
    <name type="scientific">Rotaria sordida</name>
    <dbReference type="NCBI Taxonomy" id="392033"/>
    <lineage>
        <taxon>Eukaryota</taxon>
        <taxon>Metazoa</taxon>
        <taxon>Spiralia</taxon>
        <taxon>Gnathifera</taxon>
        <taxon>Rotifera</taxon>
        <taxon>Eurotatoria</taxon>
        <taxon>Bdelloidea</taxon>
        <taxon>Philodinida</taxon>
        <taxon>Philodinidae</taxon>
        <taxon>Rotaria</taxon>
    </lineage>
</organism>
<reference evidence="2" key="1">
    <citation type="submission" date="2021-02" db="EMBL/GenBank/DDBJ databases">
        <authorList>
            <person name="Nowell W R."/>
        </authorList>
    </citation>
    <scope>NUCLEOTIDE SEQUENCE</scope>
</reference>
<protein>
    <recommendedName>
        <fullName evidence="1">Flp pilus assembly protein RcpC/CpaB domain-containing protein</fullName>
    </recommendedName>
</protein>
<accession>A0A813N1R9</accession>
<gene>
    <name evidence="2" type="ORF">PYM288_LOCUS952</name>
</gene>
<proteinExistence type="predicted"/>
<dbReference type="EMBL" id="CAJNOH010000004">
    <property type="protein sequence ID" value="CAF0730922.1"/>
    <property type="molecule type" value="Genomic_DNA"/>
</dbReference>
<comment type="caution">
    <text evidence="2">The sequence shown here is derived from an EMBL/GenBank/DDBJ whole genome shotgun (WGS) entry which is preliminary data.</text>
</comment>
<evidence type="ECO:0000313" key="3">
    <source>
        <dbReference type="Proteomes" id="UP000663854"/>
    </source>
</evidence>
<evidence type="ECO:0000313" key="2">
    <source>
        <dbReference type="EMBL" id="CAF0730922.1"/>
    </source>
</evidence>
<feature type="domain" description="Flp pilus assembly protein RcpC/CpaB" evidence="1">
    <location>
        <begin position="1"/>
        <end position="59"/>
    </location>
</feature>